<protein>
    <submittedName>
        <fullName evidence="4">Uncharacterized protein involved in stress response-like protein</fullName>
    </submittedName>
</protein>
<dbReference type="AlphaFoldDB" id="A4J1E0"/>
<dbReference type="Gene3D" id="2.60.60.30">
    <property type="entry name" value="sav2460 like domains"/>
    <property type="match status" value="1"/>
</dbReference>
<keyword evidence="5" id="KW-1185">Reference proteome</keyword>
<dbReference type="Proteomes" id="UP000001556">
    <property type="component" value="Chromosome"/>
</dbReference>
<feature type="domain" description="TerD" evidence="3">
    <location>
        <begin position="21"/>
        <end position="74"/>
    </location>
</feature>
<dbReference type="CDD" id="cd06974">
    <property type="entry name" value="TerD_like"/>
    <property type="match status" value="1"/>
</dbReference>
<accession>A4J1E0</accession>
<dbReference type="eggNOG" id="COG2310">
    <property type="taxonomic scope" value="Bacteria"/>
</dbReference>
<organism evidence="4 5">
    <name type="scientific">Desulforamulus reducens (strain ATCC BAA-1160 / DSM 100696 / MI-1)</name>
    <name type="common">Desulfotomaculum reducens</name>
    <dbReference type="NCBI Taxonomy" id="349161"/>
    <lineage>
        <taxon>Bacteria</taxon>
        <taxon>Bacillati</taxon>
        <taxon>Bacillota</taxon>
        <taxon>Clostridia</taxon>
        <taxon>Eubacteriales</taxon>
        <taxon>Peptococcaceae</taxon>
        <taxon>Desulforamulus</taxon>
    </lineage>
</organism>
<dbReference type="EMBL" id="CP000612">
    <property type="protein sequence ID" value="ABO48893.1"/>
    <property type="molecule type" value="Genomic_DNA"/>
</dbReference>
<dbReference type="InterPro" id="IPR003325">
    <property type="entry name" value="TerD"/>
</dbReference>
<dbReference type="STRING" id="349161.Dred_0345"/>
<feature type="region of interest" description="Disordered" evidence="2">
    <location>
        <begin position="81"/>
        <end position="109"/>
    </location>
</feature>
<comment type="similarity">
    <text evidence="1">Belongs to the CAPAB/TerDEXZ family.</text>
</comment>
<evidence type="ECO:0000313" key="5">
    <source>
        <dbReference type="Proteomes" id="UP000001556"/>
    </source>
</evidence>
<name>A4J1E0_DESRM</name>
<gene>
    <name evidence="4" type="ordered locus">Dred_0345</name>
</gene>
<dbReference type="PANTHER" id="PTHR32097">
    <property type="entry name" value="CAMP-BINDING PROTEIN 1-RELATED"/>
    <property type="match status" value="1"/>
</dbReference>
<reference evidence="4 5" key="1">
    <citation type="submission" date="2007-03" db="EMBL/GenBank/DDBJ databases">
        <title>Complete sequence of Desulfotomaculum reducens MI-1.</title>
        <authorList>
            <consortium name="US DOE Joint Genome Institute"/>
            <person name="Copeland A."/>
            <person name="Lucas S."/>
            <person name="Lapidus A."/>
            <person name="Barry K."/>
            <person name="Detter J.C."/>
            <person name="Glavina del Rio T."/>
            <person name="Hammon N."/>
            <person name="Israni S."/>
            <person name="Dalin E."/>
            <person name="Tice H."/>
            <person name="Pitluck S."/>
            <person name="Sims D."/>
            <person name="Brettin T."/>
            <person name="Bruce D."/>
            <person name="Han C."/>
            <person name="Tapia R."/>
            <person name="Schmutz J."/>
            <person name="Larimer F."/>
            <person name="Land M."/>
            <person name="Hauser L."/>
            <person name="Kyrpides N."/>
            <person name="Kim E."/>
            <person name="Tebo B.M."/>
            <person name="Richardson P."/>
        </authorList>
    </citation>
    <scope>NUCLEOTIDE SEQUENCE [LARGE SCALE GENOMIC DNA]</scope>
    <source>
        <strain evidence="4 5">MI-1</strain>
    </source>
</reference>
<dbReference type="Pfam" id="PF02342">
    <property type="entry name" value="TerD"/>
    <property type="match status" value="1"/>
</dbReference>
<dbReference type="eggNOG" id="COG4110">
    <property type="taxonomic scope" value="Bacteria"/>
</dbReference>
<evidence type="ECO:0000259" key="3">
    <source>
        <dbReference type="Pfam" id="PF02342"/>
    </source>
</evidence>
<dbReference type="KEGG" id="drm:Dred_0345"/>
<evidence type="ECO:0000256" key="2">
    <source>
        <dbReference type="SAM" id="MobiDB-lite"/>
    </source>
</evidence>
<dbReference type="InterPro" id="IPR051324">
    <property type="entry name" value="Stress/Tellurium_Resist"/>
</dbReference>
<proteinExistence type="inferred from homology"/>
<dbReference type="PANTHER" id="PTHR32097:SF4">
    <property type="entry name" value="GENERAL STRESS PROTEIN 16U"/>
    <property type="match status" value="1"/>
</dbReference>
<evidence type="ECO:0000313" key="4">
    <source>
        <dbReference type="EMBL" id="ABO48893.1"/>
    </source>
</evidence>
<evidence type="ECO:0000256" key="1">
    <source>
        <dbReference type="ARBA" id="ARBA00008775"/>
    </source>
</evidence>
<sequence>MDTSIHTSFQKLKRTVQDVRGMSYKHLIRFNMGRNFNAETAIVVAELYRYKGEWKFNPIAMGYQGGLAALCGSFGIDVSDNPTNQPAQAQAAPTIEREPQPKPVPPQPKINLSKIELKKKGEKINLEKKVNNRLGEILINLNWSRKPINQGGGGFFASIFGSGNKGIDLDLGCMIETKDGRKTVVQALDNDFGDLDFWPFVSLNPRNSFFVSRCKDVCMNEEAGKIKKANSS</sequence>
<feature type="compositionally biased region" description="Low complexity" evidence="2">
    <location>
        <begin position="81"/>
        <end position="94"/>
    </location>
</feature>
<dbReference type="HOGENOM" id="CLU_1193267_0_0_9"/>